<keyword evidence="3" id="KW-1185">Reference proteome</keyword>
<accession>A0A918ACE5</accession>
<evidence type="ECO:0000256" key="1">
    <source>
        <dbReference type="SAM" id="SignalP"/>
    </source>
</evidence>
<organism evidence="2 3">
    <name type="scientific">Nonomuraea glycinis</name>
    <dbReference type="NCBI Taxonomy" id="2047744"/>
    <lineage>
        <taxon>Bacteria</taxon>
        <taxon>Bacillati</taxon>
        <taxon>Actinomycetota</taxon>
        <taxon>Actinomycetes</taxon>
        <taxon>Streptosporangiales</taxon>
        <taxon>Streptosporangiaceae</taxon>
        <taxon>Nonomuraea</taxon>
    </lineage>
</organism>
<protein>
    <recommendedName>
        <fullName evidence="4">WD40 repeat domain-containing protein</fullName>
    </recommendedName>
</protein>
<proteinExistence type="predicted"/>
<dbReference type="Gene3D" id="2.120.10.30">
    <property type="entry name" value="TolB, C-terminal domain"/>
    <property type="match status" value="1"/>
</dbReference>
<keyword evidence="1" id="KW-0732">Signal</keyword>
<dbReference type="Proteomes" id="UP000660745">
    <property type="component" value="Unassembled WGS sequence"/>
</dbReference>
<reference evidence="2" key="1">
    <citation type="journal article" date="2014" name="Int. J. Syst. Evol. Microbiol.">
        <title>Complete genome sequence of Corynebacterium casei LMG S-19264T (=DSM 44701T), isolated from a smear-ripened cheese.</title>
        <authorList>
            <consortium name="US DOE Joint Genome Institute (JGI-PGF)"/>
            <person name="Walter F."/>
            <person name="Albersmeier A."/>
            <person name="Kalinowski J."/>
            <person name="Ruckert C."/>
        </authorList>
    </citation>
    <scope>NUCLEOTIDE SEQUENCE</scope>
    <source>
        <strain evidence="2">CGMCC 4.7430</strain>
    </source>
</reference>
<feature type="chain" id="PRO_5036712664" description="WD40 repeat domain-containing protein" evidence="1">
    <location>
        <begin position="27"/>
        <end position="334"/>
    </location>
</feature>
<sequence>MRLTSATAALLASAVLAGAVAAPASAHTRTGPSLAPTGPSLARAVWIKACGGNPCGHWRLKLRDGRTITVPDAAATKVDARGRRTTDIGVFAVSGDGRTVLYERASDHRLVVRPVAGGPGTALPRSLAPRSTASITVQLSPAGDRVLVDHGDEHGRVPTKVFTVGTGETTELPGRDRPLGFSADGDEVLTRRDGGDNTATLVAHRLDGTSTRRTPPQVVERAAVTTLAADGRTVAAFIWGDSEKKRAPRLRLYDLETGELSKGVDLALTPAGTPYSARWTADGGLTALVTTEHDGGAAVVRVLTVDPGTGAVKQRDTYTIGKSRYAFYAAGETA</sequence>
<dbReference type="SUPFAM" id="SSF82171">
    <property type="entry name" value="DPP6 N-terminal domain-like"/>
    <property type="match status" value="1"/>
</dbReference>
<dbReference type="InterPro" id="IPR011042">
    <property type="entry name" value="6-blade_b-propeller_TolB-like"/>
</dbReference>
<dbReference type="RefSeq" id="WP_189143478.1">
    <property type="nucleotide sequence ID" value="NZ_BMNK01000018.1"/>
</dbReference>
<comment type="caution">
    <text evidence="2">The sequence shown here is derived from an EMBL/GenBank/DDBJ whole genome shotgun (WGS) entry which is preliminary data.</text>
</comment>
<dbReference type="EMBL" id="BMNK01000018">
    <property type="protein sequence ID" value="GGP15353.1"/>
    <property type="molecule type" value="Genomic_DNA"/>
</dbReference>
<name>A0A918ACE5_9ACTN</name>
<gene>
    <name evidence="2" type="ORF">GCM10012278_74760</name>
</gene>
<feature type="signal peptide" evidence="1">
    <location>
        <begin position="1"/>
        <end position="26"/>
    </location>
</feature>
<evidence type="ECO:0008006" key="4">
    <source>
        <dbReference type="Google" id="ProtNLM"/>
    </source>
</evidence>
<evidence type="ECO:0000313" key="3">
    <source>
        <dbReference type="Proteomes" id="UP000660745"/>
    </source>
</evidence>
<reference evidence="2" key="2">
    <citation type="submission" date="2020-09" db="EMBL/GenBank/DDBJ databases">
        <authorList>
            <person name="Sun Q."/>
            <person name="Zhou Y."/>
        </authorList>
    </citation>
    <scope>NUCLEOTIDE SEQUENCE</scope>
    <source>
        <strain evidence="2">CGMCC 4.7430</strain>
    </source>
</reference>
<evidence type="ECO:0000313" key="2">
    <source>
        <dbReference type="EMBL" id="GGP15353.1"/>
    </source>
</evidence>
<dbReference type="AlphaFoldDB" id="A0A918ACE5"/>